<name>F5R8F9_METUF</name>
<dbReference type="STRING" id="1000565.METUNv1_00435"/>
<evidence type="ECO:0000256" key="2">
    <source>
        <dbReference type="ARBA" id="ARBA00022801"/>
    </source>
</evidence>
<dbReference type="Proteomes" id="UP000005019">
    <property type="component" value="Unassembled WGS sequence"/>
</dbReference>
<dbReference type="PANTHER" id="PTHR10655">
    <property type="entry name" value="LYSOPHOSPHOLIPASE-RELATED"/>
    <property type="match status" value="1"/>
</dbReference>
<evidence type="ECO:0000256" key="1">
    <source>
        <dbReference type="ARBA" id="ARBA00006499"/>
    </source>
</evidence>
<dbReference type="OrthoDB" id="9801763at2"/>
<organism evidence="4 5">
    <name type="scientific">Methyloversatilis universalis (strain ATCC BAA-1314 / DSM 25237 / JCM 13912 / CCUG 52030 / FAM5)</name>
    <dbReference type="NCBI Taxonomy" id="1000565"/>
    <lineage>
        <taxon>Bacteria</taxon>
        <taxon>Pseudomonadati</taxon>
        <taxon>Pseudomonadota</taxon>
        <taxon>Betaproteobacteria</taxon>
        <taxon>Nitrosomonadales</taxon>
        <taxon>Sterolibacteriaceae</taxon>
        <taxon>Methyloversatilis</taxon>
    </lineage>
</organism>
<comment type="caution">
    <text evidence="4">The sequence shown here is derived from an EMBL/GenBank/DDBJ whole genome shotgun (WGS) entry which is preliminary data.</text>
</comment>
<dbReference type="eggNOG" id="COG0400">
    <property type="taxonomic scope" value="Bacteria"/>
</dbReference>
<dbReference type="EMBL" id="AFHG01000029">
    <property type="protein sequence ID" value="EGK73262.1"/>
    <property type="molecule type" value="Genomic_DNA"/>
</dbReference>
<dbReference type="InterPro" id="IPR029058">
    <property type="entry name" value="AB_hydrolase_fold"/>
</dbReference>
<reference evidence="4 5" key="1">
    <citation type="journal article" date="2011" name="J. Bacteriol.">
        <title>Genome sequence of Methyloversatilis universalis FAM5T, a methylotrophic representative of the order Rhodocyclales.</title>
        <authorList>
            <person name="Kittichotirat W."/>
            <person name="Good N.M."/>
            <person name="Hall R."/>
            <person name="Bringel F."/>
            <person name="Lajus A."/>
            <person name="Medigue C."/>
            <person name="Smalley N.E."/>
            <person name="Beck D."/>
            <person name="Bumgarner R."/>
            <person name="Vuilleumier S."/>
            <person name="Kalyuzhnaya M.G."/>
        </authorList>
    </citation>
    <scope>NUCLEOTIDE SEQUENCE [LARGE SCALE GENOMIC DNA]</scope>
    <source>
        <strain evidence="5">ATCC BAA-1314 / JCM 13912 / FAM5</strain>
    </source>
</reference>
<gene>
    <name evidence="4" type="ORF">METUNv1_00435</name>
</gene>
<dbReference type="AlphaFoldDB" id="F5R8F9"/>
<comment type="similarity">
    <text evidence="1">Belongs to the AB hydrolase superfamily. AB hydrolase 2 family.</text>
</comment>
<keyword evidence="2" id="KW-0378">Hydrolase</keyword>
<evidence type="ECO:0000313" key="4">
    <source>
        <dbReference type="EMBL" id="EGK73262.1"/>
    </source>
</evidence>
<dbReference type="Pfam" id="PF02230">
    <property type="entry name" value="Abhydrolase_2"/>
    <property type="match status" value="1"/>
</dbReference>
<feature type="domain" description="Phospholipase/carboxylesterase/thioesterase" evidence="3">
    <location>
        <begin position="16"/>
        <end position="217"/>
    </location>
</feature>
<dbReference type="Gene3D" id="3.40.50.1820">
    <property type="entry name" value="alpha/beta hydrolase"/>
    <property type="match status" value="1"/>
</dbReference>
<keyword evidence="5" id="KW-1185">Reference proteome</keyword>
<dbReference type="PANTHER" id="PTHR10655:SF17">
    <property type="entry name" value="LYSOPHOSPHOLIPASE-LIKE PROTEIN 1"/>
    <property type="match status" value="1"/>
</dbReference>
<dbReference type="SUPFAM" id="SSF53474">
    <property type="entry name" value="alpha/beta-Hydrolases"/>
    <property type="match status" value="1"/>
</dbReference>
<dbReference type="RefSeq" id="WP_008058390.1">
    <property type="nucleotide sequence ID" value="NZ_AFHG01000029.1"/>
</dbReference>
<evidence type="ECO:0000259" key="3">
    <source>
        <dbReference type="Pfam" id="PF02230"/>
    </source>
</evidence>
<dbReference type="InterPro" id="IPR050565">
    <property type="entry name" value="LYPA1-2/EST-like"/>
</dbReference>
<evidence type="ECO:0000313" key="5">
    <source>
        <dbReference type="Proteomes" id="UP000005019"/>
    </source>
</evidence>
<accession>F5R8F9</accession>
<dbReference type="InterPro" id="IPR003140">
    <property type="entry name" value="PLipase/COase/thioEstase"/>
</dbReference>
<sequence>MSLSLIELESDATGAAPRASVIVLHGLGADGNDFVPVVRRLRLDEVGPVRFVLPDAPERPVTRNGGYVMRAWFDLYAPGAGQEAEADVRASQALVDALIAREIERGVPASRIVLMGFSQGCAMALVTGLRHPQRLAGVIALSGYLPLADRTAEERSDASRDLPVFMAHGRQDDVVVMPRATAAREVLESLAVPCEWHEYDIGHEVSLEEIRDINQWLLRVLA</sequence>
<dbReference type="GO" id="GO:0016787">
    <property type="term" value="F:hydrolase activity"/>
    <property type="evidence" value="ECO:0007669"/>
    <property type="project" value="UniProtKB-KW"/>
</dbReference>
<proteinExistence type="inferred from homology"/>
<protein>
    <submittedName>
        <fullName evidence="4">Acyl-protein thioesterase 1</fullName>
    </submittedName>
</protein>